<evidence type="ECO:0000313" key="2">
    <source>
        <dbReference type="EMBL" id="MEQ2171490.1"/>
    </source>
</evidence>
<reference evidence="2 3" key="1">
    <citation type="submission" date="2021-06" db="EMBL/GenBank/DDBJ databases">
        <authorList>
            <person name="Palmer J.M."/>
        </authorList>
    </citation>
    <scope>NUCLEOTIDE SEQUENCE [LARGE SCALE GENOMIC DNA]</scope>
    <source>
        <strain evidence="2 3">GA_2019</strain>
        <tissue evidence="2">Muscle</tissue>
    </source>
</reference>
<gene>
    <name evidence="2" type="ORF">GOODEAATRI_011218</name>
</gene>
<feature type="region of interest" description="Disordered" evidence="1">
    <location>
        <begin position="1"/>
        <end position="133"/>
    </location>
</feature>
<evidence type="ECO:0008006" key="4">
    <source>
        <dbReference type="Google" id="ProtNLM"/>
    </source>
</evidence>
<feature type="compositionally biased region" description="Polar residues" evidence="1">
    <location>
        <begin position="161"/>
        <end position="175"/>
    </location>
</feature>
<feature type="compositionally biased region" description="Polar residues" evidence="1">
    <location>
        <begin position="217"/>
        <end position="239"/>
    </location>
</feature>
<sequence>VNGAVNGSGVCPPTTQSGSYSASPNTVQASTKPTKNSDPSNIHRSSPQSHPAELVEKMIVKPKEKVSLPSTGTRMSDRPLSREVQVKDSQAKKVLSNPPTLVPLPCSVSPPTLSQNSPLGLQSSRTRTEGAQQHFSVIQSTGLAANPKPLALLTQPRRENSPTSSPIALTTSPRALSSTASPKPPKLLPSSSPQHLPLSLCSSPKPLSVPSPPHSTLPASTSPKPFGLTSSLTSPQKSSLKPLRHIVPSAAKSNKKKQLEASLAQISEFRLKQVMPLDDSC</sequence>
<feature type="compositionally biased region" description="Basic and acidic residues" evidence="1">
    <location>
        <begin position="53"/>
        <end position="66"/>
    </location>
</feature>
<feature type="compositionally biased region" description="Polar residues" evidence="1">
    <location>
        <begin position="109"/>
        <end position="133"/>
    </location>
</feature>
<organism evidence="2 3">
    <name type="scientific">Goodea atripinnis</name>
    <dbReference type="NCBI Taxonomy" id="208336"/>
    <lineage>
        <taxon>Eukaryota</taxon>
        <taxon>Metazoa</taxon>
        <taxon>Chordata</taxon>
        <taxon>Craniata</taxon>
        <taxon>Vertebrata</taxon>
        <taxon>Euteleostomi</taxon>
        <taxon>Actinopterygii</taxon>
        <taxon>Neopterygii</taxon>
        <taxon>Teleostei</taxon>
        <taxon>Neoteleostei</taxon>
        <taxon>Acanthomorphata</taxon>
        <taxon>Ovalentaria</taxon>
        <taxon>Atherinomorphae</taxon>
        <taxon>Cyprinodontiformes</taxon>
        <taxon>Goodeidae</taxon>
        <taxon>Goodea</taxon>
    </lineage>
</organism>
<feature type="region of interest" description="Disordered" evidence="1">
    <location>
        <begin position="154"/>
        <end position="243"/>
    </location>
</feature>
<feature type="compositionally biased region" description="Low complexity" evidence="1">
    <location>
        <begin position="188"/>
        <end position="206"/>
    </location>
</feature>
<dbReference type="Proteomes" id="UP001476798">
    <property type="component" value="Unassembled WGS sequence"/>
</dbReference>
<protein>
    <recommendedName>
        <fullName evidence="4">Ubinuclein 1</fullName>
    </recommendedName>
</protein>
<name>A0ABV0NJA5_9TELE</name>
<keyword evidence="3" id="KW-1185">Reference proteome</keyword>
<feature type="non-terminal residue" evidence="2">
    <location>
        <position position="1"/>
    </location>
</feature>
<feature type="compositionally biased region" description="Polar residues" evidence="1">
    <location>
        <begin position="13"/>
        <end position="49"/>
    </location>
</feature>
<feature type="compositionally biased region" description="Basic and acidic residues" evidence="1">
    <location>
        <begin position="75"/>
        <end position="91"/>
    </location>
</feature>
<accession>A0ABV0NJA5</accession>
<evidence type="ECO:0000313" key="3">
    <source>
        <dbReference type="Proteomes" id="UP001476798"/>
    </source>
</evidence>
<dbReference type="EMBL" id="JAHRIO010040662">
    <property type="protein sequence ID" value="MEQ2171490.1"/>
    <property type="molecule type" value="Genomic_DNA"/>
</dbReference>
<evidence type="ECO:0000256" key="1">
    <source>
        <dbReference type="SAM" id="MobiDB-lite"/>
    </source>
</evidence>
<proteinExistence type="predicted"/>
<comment type="caution">
    <text evidence="2">The sequence shown here is derived from an EMBL/GenBank/DDBJ whole genome shotgun (WGS) entry which is preliminary data.</text>
</comment>